<feature type="transmembrane region" description="Helical" evidence="7">
    <location>
        <begin position="46"/>
        <end position="64"/>
    </location>
</feature>
<feature type="transmembrane region" description="Helical" evidence="7">
    <location>
        <begin position="76"/>
        <end position="99"/>
    </location>
</feature>
<dbReference type="PANTHER" id="PTHR30509">
    <property type="entry name" value="P-HYDROXYBENZOIC ACID EFFLUX PUMP SUBUNIT-RELATED"/>
    <property type="match status" value="1"/>
</dbReference>
<comment type="similarity">
    <text evidence="6">Belongs to the YccS/YhfK family.</text>
</comment>
<keyword evidence="2" id="KW-1003">Cell membrane</keyword>
<protein>
    <submittedName>
        <fullName evidence="9">FUSC family protein</fullName>
    </submittedName>
</protein>
<feature type="domain" description="Integral membrane bound transporter" evidence="8">
    <location>
        <begin position="405"/>
        <end position="531"/>
    </location>
</feature>
<dbReference type="InterPro" id="IPR049453">
    <property type="entry name" value="Memb_transporter_dom"/>
</dbReference>
<dbReference type="EMBL" id="JAPDOD010000013">
    <property type="protein sequence ID" value="MDA0161690.1"/>
    <property type="molecule type" value="Genomic_DNA"/>
</dbReference>
<dbReference type="RefSeq" id="WP_270040905.1">
    <property type="nucleotide sequence ID" value="NZ_JAPDOD010000013.1"/>
</dbReference>
<feature type="transmembrane region" description="Helical" evidence="7">
    <location>
        <begin position="105"/>
        <end position="135"/>
    </location>
</feature>
<evidence type="ECO:0000313" key="10">
    <source>
        <dbReference type="Proteomes" id="UP001149140"/>
    </source>
</evidence>
<accession>A0A9X3MUU9</accession>
<feature type="transmembrane region" description="Helical" evidence="7">
    <location>
        <begin position="400"/>
        <end position="429"/>
    </location>
</feature>
<dbReference type="PANTHER" id="PTHR30509:SF9">
    <property type="entry name" value="MULTIDRUG RESISTANCE PROTEIN MDTO"/>
    <property type="match status" value="1"/>
</dbReference>
<evidence type="ECO:0000256" key="1">
    <source>
        <dbReference type="ARBA" id="ARBA00004651"/>
    </source>
</evidence>
<proteinExistence type="inferred from homology"/>
<keyword evidence="10" id="KW-1185">Reference proteome</keyword>
<feature type="transmembrane region" description="Helical" evidence="7">
    <location>
        <begin position="147"/>
        <end position="165"/>
    </location>
</feature>
<dbReference type="AlphaFoldDB" id="A0A9X3MUU9"/>
<organism evidence="9 10">
    <name type="scientific">Solirubrobacter ginsenosidimutans</name>
    <dbReference type="NCBI Taxonomy" id="490573"/>
    <lineage>
        <taxon>Bacteria</taxon>
        <taxon>Bacillati</taxon>
        <taxon>Actinomycetota</taxon>
        <taxon>Thermoleophilia</taxon>
        <taxon>Solirubrobacterales</taxon>
        <taxon>Solirubrobacteraceae</taxon>
        <taxon>Solirubrobacter</taxon>
    </lineage>
</organism>
<feature type="transmembrane region" description="Helical" evidence="7">
    <location>
        <begin position="441"/>
        <end position="462"/>
    </location>
</feature>
<evidence type="ECO:0000256" key="7">
    <source>
        <dbReference type="SAM" id="Phobius"/>
    </source>
</evidence>
<keyword evidence="5 7" id="KW-0472">Membrane</keyword>
<name>A0A9X3MUU9_9ACTN</name>
<dbReference type="Proteomes" id="UP001149140">
    <property type="component" value="Unassembled WGS sequence"/>
</dbReference>
<dbReference type="GO" id="GO:0005886">
    <property type="term" value="C:plasma membrane"/>
    <property type="evidence" value="ECO:0007669"/>
    <property type="project" value="UniProtKB-SubCell"/>
</dbReference>
<evidence type="ECO:0000256" key="4">
    <source>
        <dbReference type="ARBA" id="ARBA00022989"/>
    </source>
</evidence>
<evidence type="ECO:0000256" key="5">
    <source>
        <dbReference type="ARBA" id="ARBA00023136"/>
    </source>
</evidence>
<comment type="subcellular location">
    <subcellularLocation>
        <location evidence="1">Cell membrane</location>
        <topology evidence="1">Multi-pass membrane protein</topology>
    </subcellularLocation>
</comment>
<feature type="transmembrane region" description="Helical" evidence="7">
    <location>
        <begin position="515"/>
        <end position="536"/>
    </location>
</feature>
<evidence type="ECO:0000256" key="3">
    <source>
        <dbReference type="ARBA" id="ARBA00022692"/>
    </source>
</evidence>
<gene>
    <name evidence="9" type="ORF">OM076_15535</name>
</gene>
<evidence type="ECO:0000259" key="8">
    <source>
        <dbReference type="Pfam" id="PF13515"/>
    </source>
</evidence>
<evidence type="ECO:0000313" key="9">
    <source>
        <dbReference type="EMBL" id="MDA0161690.1"/>
    </source>
</evidence>
<sequence length="740" mass="76251">MASARALNWLRTRDRGFAALRRSARTALVMPSLFAFGDKVIGNPTLATFAAFGSFAMLLLVDFAGPMRNRLRAQAALAVTGAVFVCFGTLVSNSAWVAAAAMTLVAFGVLFAGVVSSVLAGATTSLLLAFILPVSIPGPVSSIPDRLAGWGLASVVALLAIALLWPAPARDPVRSGAIAACRALAARLRAEVAHVLGEGSAAEHDAALAGSDGALAALQATFFATPYRPTGLSTAARAIVRLVDELKWLDAIVAQAAPRPAGKVDRRACAVKVAAASVLECSADALDAPQRAAAPLHTALADLDAALGALEQHATSTPPDGDDAITSLDPSFRAQELSFIVTQIAGNVDLAVMAERRSWLDQLLGRRPAGASGGLATAQERAGAHVERHSLWLQNSVRGAVALGLAVLVADLSGAQHAFWVVLGALAVLRTNALSTGQNAVRGLVGTTVGFAVGGVLIVLIGTNTTVLWVLLPFAVLFAGLAPATISFAAGQAAFTVTLLILFNLIAPEGWKIGLVRIEDVAIGSAVSLAVGLLFWPRGAATALGTALAEAYVDSANYLAGAVRFGIARCDATAPPARAPEAEAIRAAAASRRLDDTFRNYLAERGSKPAALAEVTSLVTGVVGLRLAADAVLDLWQREAVSHGDRSAAQAELLGNTERMTRWYGGFAESLVGRGAVPDPQPRDSLADRRLVAAVQNDLSDGNGGGTATAVRMIWTGDHLDAARRLQDSLVGPARAATTA</sequence>
<keyword evidence="3 7" id="KW-0812">Transmembrane</keyword>
<feature type="transmembrane region" description="Helical" evidence="7">
    <location>
        <begin position="474"/>
        <end position="503"/>
    </location>
</feature>
<reference evidence="9" key="1">
    <citation type="submission" date="2022-10" db="EMBL/GenBank/DDBJ databases">
        <title>The WGS of Solirubrobacter ginsenosidimutans DSM 21036.</title>
        <authorList>
            <person name="Jiang Z."/>
        </authorList>
    </citation>
    <scope>NUCLEOTIDE SEQUENCE</scope>
    <source>
        <strain evidence="9">DSM 21036</strain>
    </source>
</reference>
<keyword evidence="4 7" id="KW-1133">Transmembrane helix</keyword>
<dbReference type="Pfam" id="PF13515">
    <property type="entry name" value="FUSC_2"/>
    <property type="match status" value="1"/>
</dbReference>
<comment type="caution">
    <text evidence="9">The sequence shown here is derived from an EMBL/GenBank/DDBJ whole genome shotgun (WGS) entry which is preliminary data.</text>
</comment>
<evidence type="ECO:0000256" key="2">
    <source>
        <dbReference type="ARBA" id="ARBA00022475"/>
    </source>
</evidence>
<evidence type="ECO:0000256" key="6">
    <source>
        <dbReference type="ARBA" id="ARBA00043993"/>
    </source>
</evidence>